<keyword evidence="6" id="KW-1185">Reference proteome</keyword>
<keyword evidence="3" id="KW-0804">Transcription</keyword>
<reference evidence="5 6" key="1">
    <citation type="journal article" date="2015" name="Genome Announc.">
        <title>Expanding the biotechnology potential of lactobacilli through comparative genomics of 213 strains and associated genera.</title>
        <authorList>
            <person name="Sun Z."/>
            <person name="Harris H.M."/>
            <person name="McCann A."/>
            <person name="Guo C."/>
            <person name="Argimon S."/>
            <person name="Zhang W."/>
            <person name="Yang X."/>
            <person name="Jeffery I.B."/>
            <person name="Cooney J.C."/>
            <person name="Kagawa T.F."/>
            <person name="Liu W."/>
            <person name="Song Y."/>
            <person name="Salvetti E."/>
            <person name="Wrobel A."/>
            <person name="Rasinkangas P."/>
            <person name="Parkhill J."/>
            <person name="Rea M.C."/>
            <person name="O'Sullivan O."/>
            <person name="Ritari J."/>
            <person name="Douillard F.P."/>
            <person name="Paul Ross R."/>
            <person name="Yang R."/>
            <person name="Briner A.E."/>
            <person name="Felis G.E."/>
            <person name="de Vos W.M."/>
            <person name="Barrangou R."/>
            <person name="Klaenhammer T.R."/>
            <person name="Caufield P.W."/>
            <person name="Cui Y."/>
            <person name="Zhang H."/>
            <person name="O'Toole P.W."/>
        </authorList>
    </citation>
    <scope>NUCLEOTIDE SEQUENCE [LARGE SCALE GENOMIC DNA]</scope>
    <source>
        <strain evidence="5 6">DSM 19910</strain>
    </source>
</reference>
<dbReference type="EMBL" id="AZEF01000027">
    <property type="protein sequence ID" value="KRL01154.1"/>
    <property type="molecule type" value="Genomic_DNA"/>
</dbReference>
<organism evidence="5 6">
    <name type="scientific">Liquorilactobacillus capillatus DSM 19910</name>
    <dbReference type="NCBI Taxonomy" id="1423731"/>
    <lineage>
        <taxon>Bacteria</taxon>
        <taxon>Bacillati</taxon>
        <taxon>Bacillota</taxon>
        <taxon>Bacilli</taxon>
        <taxon>Lactobacillales</taxon>
        <taxon>Lactobacillaceae</taxon>
        <taxon>Liquorilactobacillus</taxon>
    </lineage>
</organism>
<dbReference type="InterPro" id="IPR036390">
    <property type="entry name" value="WH_DNA-bd_sf"/>
</dbReference>
<evidence type="ECO:0000256" key="3">
    <source>
        <dbReference type="ARBA" id="ARBA00023163"/>
    </source>
</evidence>
<protein>
    <submittedName>
        <fullName evidence="5">Transcriptional regulator</fullName>
    </submittedName>
</protein>
<keyword evidence="2" id="KW-0238">DNA-binding</keyword>
<feature type="domain" description="HTH marR-type" evidence="4">
    <location>
        <begin position="1"/>
        <end position="123"/>
    </location>
</feature>
<evidence type="ECO:0000256" key="1">
    <source>
        <dbReference type="ARBA" id="ARBA00023015"/>
    </source>
</evidence>
<keyword evidence="1" id="KW-0805">Transcription regulation</keyword>
<dbReference type="PROSITE" id="PS50995">
    <property type="entry name" value="HTH_MARR_2"/>
    <property type="match status" value="1"/>
</dbReference>
<dbReference type="STRING" id="1423731.FC81_GL001294"/>
<dbReference type="Proteomes" id="UP000051621">
    <property type="component" value="Unassembled WGS sequence"/>
</dbReference>
<evidence type="ECO:0000259" key="4">
    <source>
        <dbReference type="PROSITE" id="PS50995"/>
    </source>
</evidence>
<proteinExistence type="predicted"/>
<dbReference type="PATRIC" id="fig|1423731.3.peg.1330"/>
<evidence type="ECO:0000313" key="5">
    <source>
        <dbReference type="EMBL" id="KRL01154.1"/>
    </source>
</evidence>
<dbReference type="CDD" id="cd00090">
    <property type="entry name" value="HTH_ARSR"/>
    <property type="match status" value="1"/>
</dbReference>
<dbReference type="GO" id="GO:0003677">
    <property type="term" value="F:DNA binding"/>
    <property type="evidence" value="ECO:0007669"/>
    <property type="project" value="UniProtKB-KW"/>
</dbReference>
<dbReference type="InterPro" id="IPR011991">
    <property type="entry name" value="ArsR-like_HTH"/>
</dbReference>
<name>A0A0R1M8B1_9LACO</name>
<evidence type="ECO:0000256" key="2">
    <source>
        <dbReference type="ARBA" id="ARBA00023125"/>
    </source>
</evidence>
<dbReference type="SUPFAM" id="SSF46785">
    <property type="entry name" value="Winged helix' DNA-binding domain"/>
    <property type="match status" value="1"/>
</dbReference>
<dbReference type="AlphaFoldDB" id="A0A0R1M8B1"/>
<dbReference type="PRINTS" id="PR00598">
    <property type="entry name" value="HTHMARR"/>
</dbReference>
<dbReference type="PANTHER" id="PTHR42756:SF1">
    <property type="entry name" value="TRANSCRIPTIONAL REPRESSOR OF EMRAB OPERON"/>
    <property type="match status" value="1"/>
</dbReference>
<evidence type="ECO:0000313" key="6">
    <source>
        <dbReference type="Proteomes" id="UP000051621"/>
    </source>
</evidence>
<sequence length="196" mass="22836">MTITRQSFLVFMNQIEERPDNTFETLKLLSEEENVTAGRIAEVLDIKPSSVTQIIKKLEKAGTVKRIKSEQDARITFVKLTAIGRETLNTRGNLSTGLKEEMFKGFSDTELKDLSGYLDRLGENLTSDSFEKKVAKTFGDDRHWRHFAQMSARFGHAREKMLDRHNFEHYHNFSNCDGFNHEDFRGFDRWKRGHDK</sequence>
<dbReference type="Pfam" id="PF01047">
    <property type="entry name" value="MarR"/>
    <property type="match status" value="1"/>
</dbReference>
<comment type="caution">
    <text evidence="5">The sequence shown here is derived from an EMBL/GenBank/DDBJ whole genome shotgun (WGS) entry which is preliminary data.</text>
</comment>
<dbReference type="InterPro" id="IPR000835">
    <property type="entry name" value="HTH_MarR-typ"/>
</dbReference>
<gene>
    <name evidence="5" type="ORF">FC81_GL001294</name>
</gene>
<dbReference type="InterPro" id="IPR036388">
    <property type="entry name" value="WH-like_DNA-bd_sf"/>
</dbReference>
<dbReference type="GO" id="GO:0003700">
    <property type="term" value="F:DNA-binding transcription factor activity"/>
    <property type="evidence" value="ECO:0007669"/>
    <property type="project" value="InterPro"/>
</dbReference>
<dbReference type="Gene3D" id="1.10.10.10">
    <property type="entry name" value="Winged helix-like DNA-binding domain superfamily/Winged helix DNA-binding domain"/>
    <property type="match status" value="1"/>
</dbReference>
<dbReference type="SMART" id="SM00347">
    <property type="entry name" value="HTH_MARR"/>
    <property type="match status" value="1"/>
</dbReference>
<accession>A0A0R1M8B1</accession>
<dbReference type="PANTHER" id="PTHR42756">
    <property type="entry name" value="TRANSCRIPTIONAL REGULATOR, MARR"/>
    <property type="match status" value="1"/>
</dbReference>